<evidence type="ECO:0000313" key="3">
    <source>
        <dbReference type="EMBL" id="CAE6507175.1"/>
    </source>
</evidence>
<feature type="transmembrane region" description="Helical" evidence="2">
    <location>
        <begin position="323"/>
        <end position="348"/>
    </location>
</feature>
<sequence length="404" mass="43878">METSYKPHAYSRAMTLPSLPPGVSLAPVGAQSGLQQWFRGLSSDPVPHYTAEALDFCQKRWQTKWDFYKQTQQEQHTPSTMGKQELLAHVKHLEDELTRLQNRFIEMDMSKKAAEMDSIAEPLEVLKSEVKSIDQVYQFAIQSLDTISRLHVQRILEMRTQTVDPDLESAHSLSVRSESGEQEGGLGSDKPAASVRATPVPNPGPSRVVPSSRGTPQNEVVMDEKGILQQGPNWFTYPPNTNGAATEVRESNLAPVPAPAVTQALSTAASHRATLLSLSAVSFFGAGMAWATVFSVGTVSAACGTSLLDADGTLVERFLPVRWAVRLLSLCATMNAFAGIMLVSAAILTLDPNAETPLGGIGSSKFNVAAERVAGAYSLVVCGIVALSAFVVRRRYTRRTWFVM</sequence>
<name>A0A8H3CZM9_9AGAM</name>
<evidence type="ECO:0000256" key="2">
    <source>
        <dbReference type="SAM" id="Phobius"/>
    </source>
</evidence>
<dbReference type="AlphaFoldDB" id="A0A8H3CZM9"/>
<dbReference type="EMBL" id="CAJMWY010003782">
    <property type="protein sequence ID" value="CAE6507175.1"/>
    <property type="molecule type" value="Genomic_DNA"/>
</dbReference>
<dbReference type="Proteomes" id="UP000663861">
    <property type="component" value="Unassembled WGS sequence"/>
</dbReference>
<organism evidence="3 4">
    <name type="scientific">Rhizoctonia solani</name>
    <dbReference type="NCBI Taxonomy" id="456999"/>
    <lineage>
        <taxon>Eukaryota</taxon>
        <taxon>Fungi</taxon>
        <taxon>Dikarya</taxon>
        <taxon>Basidiomycota</taxon>
        <taxon>Agaricomycotina</taxon>
        <taxon>Agaricomycetes</taxon>
        <taxon>Cantharellales</taxon>
        <taxon>Ceratobasidiaceae</taxon>
        <taxon>Rhizoctonia</taxon>
    </lineage>
</organism>
<keyword evidence="2" id="KW-0472">Membrane</keyword>
<evidence type="ECO:0000256" key="1">
    <source>
        <dbReference type="SAM" id="MobiDB-lite"/>
    </source>
</evidence>
<accession>A0A8H3CZM9</accession>
<feature type="transmembrane region" description="Helical" evidence="2">
    <location>
        <begin position="374"/>
        <end position="392"/>
    </location>
</feature>
<protein>
    <submittedName>
        <fullName evidence="3">Uncharacterized protein</fullName>
    </submittedName>
</protein>
<keyword evidence="2" id="KW-0812">Transmembrane</keyword>
<feature type="region of interest" description="Disordered" evidence="1">
    <location>
        <begin position="167"/>
        <end position="216"/>
    </location>
</feature>
<comment type="caution">
    <text evidence="3">The sequence shown here is derived from an EMBL/GenBank/DDBJ whole genome shotgun (WGS) entry which is preliminary data.</text>
</comment>
<keyword evidence="2" id="KW-1133">Transmembrane helix</keyword>
<reference evidence="3" key="1">
    <citation type="submission" date="2021-01" db="EMBL/GenBank/DDBJ databases">
        <authorList>
            <person name="Kaushik A."/>
        </authorList>
    </citation>
    <scope>NUCLEOTIDE SEQUENCE</scope>
    <source>
        <strain evidence="3">AG4-RS23</strain>
    </source>
</reference>
<gene>
    <name evidence="3" type="ORF">RDB_LOCUS131443</name>
</gene>
<feature type="transmembrane region" description="Helical" evidence="2">
    <location>
        <begin position="275"/>
        <end position="302"/>
    </location>
</feature>
<proteinExistence type="predicted"/>
<evidence type="ECO:0000313" key="4">
    <source>
        <dbReference type="Proteomes" id="UP000663861"/>
    </source>
</evidence>